<organism evidence="5 6">
    <name type="scientific">Prosthecobacter vanneervenii</name>
    <dbReference type="NCBI Taxonomy" id="48466"/>
    <lineage>
        <taxon>Bacteria</taxon>
        <taxon>Pseudomonadati</taxon>
        <taxon>Verrucomicrobiota</taxon>
        <taxon>Verrucomicrobiia</taxon>
        <taxon>Verrucomicrobiales</taxon>
        <taxon>Verrucomicrobiaceae</taxon>
        <taxon>Prosthecobacter</taxon>
    </lineage>
</organism>
<dbReference type="RefSeq" id="WP_184337423.1">
    <property type="nucleotide sequence ID" value="NZ_JACHIG010000001.1"/>
</dbReference>
<dbReference type="Gene3D" id="2.60.120.10">
    <property type="entry name" value="Jelly Rolls"/>
    <property type="match status" value="1"/>
</dbReference>
<dbReference type="SMART" id="SM00342">
    <property type="entry name" value="HTH_ARAC"/>
    <property type="match status" value="1"/>
</dbReference>
<keyword evidence="1" id="KW-0805">Transcription regulation</keyword>
<dbReference type="SUPFAM" id="SSF51182">
    <property type="entry name" value="RmlC-like cupins"/>
    <property type="match status" value="1"/>
</dbReference>
<dbReference type="InterPro" id="IPR013096">
    <property type="entry name" value="Cupin_2"/>
</dbReference>
<feature type="domain" description="HTH araC/xylS-type" evidence="4">
    <location>
        <begin position="186"/>
        <end position="284"/>
    </location>
</feature>
<gene>
    <name evidence="5" type="ORF">HNQ65_000164</name>
</gene>
<sequence length="289" mass="32121">MKPIVEKLSPLSTAEPVVCELVRGPDFGCVWHYHPECEITLVIKGGTERLVGNNISAIEPGDLVLLGSNVPHDYRNQSDAGLAAQEVEAIVVQFMPQLPGHEDWMNRSTMIPVRRLFQRAEQGLVITGITRLTATRMMHEMLEVHGMKRVILLLQLIDLLSNSEEVHEISSAVMPQPRPGASDRVSMACEYIATHLPEPIYVADLAAIVGLGKSAFSRLFKKGTGRTVPQYVNELRIARACLLLAETDLTVSQIAMDCGFVSPAHFQRQFKEHQHCVPLAYRSRVVQQP</sequence>
<dbReference type="PROSITE" id="PS01124">
    <property type="entry name" value="HTH_ARAC_FAMILY_2"/>
    <property type="match status" value="1"/>
</dbReference>
<dbReference type="InterPro" id="IPR011051">
    <property type="entry name" value="RmlC_Cupin_sf"/>
</dbReference>
<comment type="caution">
    <text evidence="5">The sequence shown here is derived from an EMBL/GenBank/DDBJ whole genome shotgun (WGS) entry which is preliminary data.</text>
</comment>
<evidence type="ECO:0000256" key="2">
    <source>
        <dbReference type="ARBA" id="ARBA00023125"/>
    </source>
</evidence>
<evidence type="ECO:0000313" key="5">
    <source>
        <dbReference type="EMBL" id="MBB5030610.1"/>
    </source>
</evidence>
<dbReference type="SUPFAM" id="SSF46689">
    <property type="entry name" value="Homeodomain-like"/>
    <property type="match status" value="2"/>
</dbReference>
<dbReference type="PANTHER" id="PTHR43280">
    <property type="entry name" value="ARAC-FAMILY TRANSCRIPTIONAL REGULATOR"/>
    <property type="match status" value="1"/>
</dbReference>
<dbReference type="EMBL" id="JACHIG010000001">
    <property type="protein sequence ID" value="MBB5030610.1"/>
    <property type="molecule type" value="Genomic_DNA"/>
</dbReference>
<dbReference type="AlphaFoldDB" id="A0A7W7Y6W0"/>
<keyword evidence="6" id="KW-1185">Reference proteome</keyword>
<dbReference type="Pfam" id="PF12833">
    <property type="entry name" value="HTH_18"/>
    <property type="match status" value="1"/>
</dbReference>
<dbReference type="Pfam" id="PF07883">
    <property type="entry name" value="Cupin_2"/>
    <property type="match status" value="1"/>
</dbReference>
<keyword evidence="3" id="KW-0804">Transcription</keyword>
<dbReference type="InterPro" id="IPR018060">
    <property type="entry name" value="HTH_AraC"/>
</dbReference>
<proteinExistence type="predicted"/>
<dbReference type="GO" id="GO:0043565">
    <property type="term" value="F:sequence-specific DNA binding"/>
    <property type="evidence" value="ECO:0007669"/>
    <property type="project" value="InterPro"/>
</dbReference>
<dbReference type="InterPro" id="IPR009057">
    <property type="entry name" value="Homeodomain-like_sf"/>
</dbReference>
<evidence type="ECO:0000313" key="6">
    <source>
        <dbReference type="Proteomes" id="UP000590740"/>
    </source>
</evidence>
<name>A0A7W7Y6W0_9BACT</name>
<keyword evidence="2 5" id="KW-0238">DNA-binding</keyword>
<evidence type="ECO:0000256" key="3">
    <source>
        <dbReference type="ARBA" id="ARBA00023163"/>
    </source>
</evidence>
<reference evidence="5 6" key="1">
    <citation type="submission" date="2020-08" db="EMBL/GenBank/DDBJ databases">
        <title>Genomic Encyclopedia of Type Strains, Phase IV (KMG-IV): sequencing the most valuable type-strain genomes for metagenomic binning, comparative biology and taxonomic classification.</title>
        <authorList>
            <person name="Goeker M."/>
        </authorList>
    </citation>
    <scope>NUCLEOTIDE SEQUENCE [LARGE SCALE GENOMIC DNA]</scope>
    <source>
        <strain evidence="5 6">DSM 12252</strain>
    </source>
</reference>
<dbReference type="InterPro" id="IPR014710">
    <property type="entry name" value="RmlC-like_jellyroll"/>
</dbReference>
<accession>A0A7W7Y6W0</accession>
<dbReference type="Proteomes" id="UP000590740">
    <property type="component" value="Unassembled WGS sequence"/>
</dbReference>
<dbReference type="GO" id="GO:0003700">
    <property type="term" value="F:DNA-binding transcription factor activity"/>
    <property type="evidence" value="ECO:0007669"/>
    <property type="project" value="InterPro"/>
</dbReference>
<dbReference type="Gene3D" id="1.10.10.60">
    <property type="entry name" value="Homeodomain-like"/>
    <property type="match status" value="2"/>
</dbReference>
<evidence type="ECO:0000259" key="4">
    <source>
        <dbReference type="PROSITE" id="PS01124"/>
    </source>
</evidence>
<protein>
    <submittedName>
        <fullName evidence="5">AraC-like DNA-binding protein</fullName>
    </submittedName>
</protein>
<dbReference type="PANTHER" id="PTHR43280:SF27">
    <property type="entry name" value="TRANSCRIPTIONAL REGULATOR MTLR"/>
    <property type="match status" value="1"/>
</dbReference>
<evidence type="ECO:0000256" key="1">
    <source>
        <dbReference type="ARBA" id="ARBA00023015"/>
    </source>
</evidence>